<dbReference type="EMBL" id="MDTU01000007">
    <property type="protein sequence ID" value="ODN41063.1"/>
    <property type="molecule type" value="Genomic_DNA"/>
</dbReference>
<evidence type="ECO:0000313" key="3">
    <source>
        <dbReference type="Proteomes" id="UP000094329"/>
    </source>
</evidence>
<evidence type="ECO:0000259" key="1">
    <source>
        <dbReference type="Pfam" id="PF04233"/>
    </source>
</evidence>
<proteinExistence type="predicted"/>
<dbReference type="InterPro" id="IPR006528">
    <property type="entry name" value="Phage_head_morphogenesis_dom"/>
</dbReference>
<accession>A0ABX3A0B4</accession>
<protein>
    <recommendedName>
        <fullName evidence="1">Phage head morphogenesis domain-containing protein</fullName>
    </recommendedName>
</protein>
<sequence>MENKPLSTNALIDQTKPSFKEAFLSAVTAAHTHTSASALNKAIKKGDLQQVLDAVGYSYLVAELSTLQSVEQTAVKAGADNARLALPEYLEKKTPPLNMLNDYVQQIIKDRTAELVTLVSYDTKEAIATQVSEGYTSGEHVRVMSARIKSLVGLNRPQQGAMNKFIDNLLEKEIKPDVLDKMILTEYNKKLNYRSLMIARTESSFAIHAGREAMWSDMVSKQIISPNSKKQWLTCDDSRVSKFICRPMNKQTVLVDQPFTTGDGRAVYHPPETHPNCRCTVVLKPKN</sequence>
<dbReference type="Pfam" id="PF04233">
    <property type="entry name" value="Phage_Mu_F"/>
    <property type="match status" value="1"/>
</dbReference>
<comment type="caution">
    <text evidence="2">The sequence shown here is derived from an EMBL/GenBank/DDBJ whole genome shotgun (WGS) entry which is preliminary data.</text>
</comment>
<gene>
    <name evidence="2" type="ORF">BGC07_18115</name>
</gene>
<feature type="domain" description="Phage head morphogenesis" evidence="1">
    <location>
        <begin position="127"/>
        <end position="281"/>
    </location>
</feature>
<dbReference type="Proteomes" id="UP000094329">
    <property type="component" value="Unassembled WGS sequence"/>
</dbReference>
<keyword evidence="3" id="KW-1185">Reference proteome</keyword>
<reference evidence="2 3" key="1">
    <citation type="submission" date="2016-08" db="EMBL/GenBank/DDBJ databases">
        <title>Draft genome sequence of Candidatus Piscirickettsia litoralis, from seawater.</title>
        <authorList>
            <person name="Wan X."/>
            <person name="Lee A.J."/>
            <person name="Hou S."/>
            <person name="Donachie S.P."/>
        </authorList>
    </citation>
    <scope>NUCLEOTIDE SEQUENCE [LARGE SCALE GENOMIC DNA]</scope>
    <source>
        <strain evidence="2 3">Y2</strain>
    </source>
</reference>
<name>A0ABX3A0B4_9GAMM</name>
<evidence type="ECO:0000313" key="2">
    <source>
        <dbReference type="EMBL" id="ODN41063.1"/>
    </source>
</evidence>
<dbReference type="RefSeq" id="WP_069314462.1">
    <property type="nucleotide sequence ID" value="NZ_MDTU01000007.1"/>
</dbReference>
<organism evidence="2 3">
    <name type="scientific">Piscirickettsia litoralis</name>
    <dbReference type="NCBI Taxonomy" id="1891921"/>
    <lineage>
        <taxon>Bacteria</taxon>
        <taxon>Pseudomonadati</taxon>
        <taxon>Pseudomonadota</taxon>
        <taxon>Gammaproteobacteria</taxon>
        <taxon>Thiotrichales</taxon>
        <taxon>Piscirickettsiaceae</taxon>
        <taxon>Piscirickettsia</taxon>
    </lineage>
</organism>